<comment type="cofactor">
    <cofactor evidence="1 16">
        <name>Mn(2+)</name>
        <dbReference type="ChEBI" id="CHEBI:29035"/>
    </cofactor>
</comment>
<keyword evidence="9 16" id="KW-0479">Metal-binding</keyword>
<keyword evidence="7 16" id="KW-0235">DNA replication</keyword>
<reference evidence="18" key="1">
    <citation type="submission" date="2022-01" db="EMBL/GenBank/DDBJ databases">
        <title>Colwellia maritima, isolated from seawater.</title>
        <authorList>
            <person name="Kristyanto S."/>
            <person name="Jung J."/>
            <person name="Jeon C.O."/>
        </authorList>
    </citation>
    <scope>NUCLEOTIDE SEQUENCE</scope>
    <source>
        <strain evidence="18">MSW7</strain>
    </source>
</reference>
<evidence type="ECO:0000256" key="3">
    <source>
        <dbReference type="ARBA" id="ARBA00012417"/>
    </source>
</evidence>
<comment type="function">
    <text evidence="16">DNA polymerase III is a complex, multichain enzyme responsible for most of the replicative synthesis in bacteria. The epsilon subunit contain the editing function and is a proofreading 3'-5' exonuclease.</text>
</comment>
<evidence type="ECO:0000256" key="10">
    <source>
        <dbReference type="ARBA" id="ARBA00022801"/>
    </source>
</evidence>
<evidence type="ECO:0000256" key="1">
    <source>
        <dbReference type="ARBA" id="ARBA00001936"/>
    </source>
</evidence>
<sequence>MNLSNPPSKTEPKIDSKQEERLIILDTETTGINPREGHRIVEIGCVEMINRQLTGRTFHAYIKPLDARGQVLQMDQEVINVHGLTNDFLDDKPIFSEVVDEFIDFIRGGELVIHNAKFDVGFMDHEFSLLNFAERARNKVPMTEDICTIIDTLKTSKDEFGSPKTLDYLARFYKVDKLIDRTYHGALIDAQLLAFVYIEMTREQATFNLSVGDNSSGDQNAVRRLRSDREKLKVITASADEVEAHKERLLVVKEKGGEPLWKFPSH</sequence>
<proteinExistence type="predicted"/>
<dbReference type="NCBIfam" id="NF004316">
    <property type="entry name" value="PRK05711.1"/>
    <property type="match status" value="1"/>
</dbReference>
<dbReference type="Proteomes" id="UP001139646">
    <property type="component" value="Unassembled WGS sequence"/>
</dbReference>
<evidence type="ECO:0000256" key="12">
    <source>
        <dbReference type="ARBA" id="ARBA00022842"/>
    </source>
</evidence>
<evidence type="ECO:0000256" key="9">
    <source>
        <dbReference type="ARBA" id="ARBA00022723"/>
    </source>
</evidence>
<dbReference type="Pfam" id="PF00929">
    <property type="entry name" value="RNase_T"/>
    <property type="match status" value="1"/>
</dbReference>
<evidence type="ECO:0000256" key="7">
    <source>
        <dbReference type="ARBA" id="ARBA00022705"/>
    </source>
</evidence>
<dbReference type="PANTHER" id="PTHR30231">
    <property type="entry name" value="DNA POLYMERASE III SUBUNIT EPSILON"/>
    <property type="match status" value="1"/>
</dbReference>
<keyword evidence="10 16" id="KW-0378">Hydrolase</keyword>
<dbReference type="EMBL" id="JAKKSL010000002">
    <property type="protein sequence ID" value="MCI2284561.1"/>
    <property type="molecule type" value="Genomic_DNA"/>
</dbReference>
<dbReference type="NCBIfam" id="TIGR00573">
    <property type="entry name" value="dnaq"/>
    <property type="match status" value="1"/>
</dbReference>
<keyword evidence="5 16" id="KW-0808">Transferase</keyword>
<feature type="domain" description="Exonuclease" evidence="17">
    <location>
        <begin position="21"/>
        <end position="206"/>
    </location>
</feature>
<dbReference type="SMART" id="SM00479">
    <property type="entry name" value="EXOIII"/>
    <property type="match status" value="1"/>
</dbReference>
<dbReference type="SUPFAM" id="SSF53098">
    <property type="entry name" value="Ribonuclease H-like"/>
    <property type="match status" value="1"/>
</dbReference>
<evidence type="ECO:0000256" key="2">
    <source>
        <dbReference type="ARBA" id="ARBA00001946"/>
    </source>
</evidence>
<keyword evidence="8 16" id="KW-0540">Nuclease</keyword>
<dbReference type="GO" id="GO:0003887">
    <property type="term" value="F:DNA-directed DNA polymerase activity"/>
    <property type="evidence" value="ECO:0007669"/>
    <property type="project" value="UniProtKB-EC"/>
</dbReference>
<dbReference type="InterPro" id="IPR006054">
    <property type="entry name" value="DnaQ"/>
</dbReference>
<evidence type="ECO:0000256" key="6">
    <source>
        <dbReference type="ARBA" id="ARBA00022695"/>
    </source>
</evidence>
<keyword evidence="6 16" id="KW-0548">Nucleotidyltransferase</keyword>
<dbReference type="EC" id="2.7.7.7" evidence="3 16"/>
<comment type="cofactor">
    <cofactor evidence="2 16">
        <name>Mg(2+)</name>
        <dbReference type="ChEBI" id="CHEBI:18420"/>
    </cofactor>
</comment>
<keyword evidence="13 16" id="KW-0239">DNA-directed DNA polymerase</keyword>
<protein>
    <recommendedName>
        <fullName evidence="4 16">DNA polymerase III subunit epsilon</fullName>
        <ecNumber evidence="3 16">2.7.7.7</ecNumber>
    </recommendedName>
</protein>
<evidence type="ECO:0000256" key="15">
    <source>
        <dbReference type="ARBA" id="ARBA00049244"/>
    </source>
</evidence>
<dbReference type="PANTHER" id="PTHR30231:SF41">
    <property type="entry name" value="DNA POLYMERASE III SUBUNIT EPSILON"/>
    <property type="match status" value="1"/>
</dbReference>
<evidence type="ECO:0000256" key="5">
    <source>
        <dbReference type="ARBA" id="ARBA00022679"/>
    </source>
</evidence>
<accession>A0ABS9X533</accession>
<evidence type="ECO:0000256" key="8">
    <source>
        <dbReference type="ARBA" id="ARBA00022722"/>
    </source>
</evidence>
<name>A0ABS9X533_9GAMM</name>
<evidence type="ECO:0000259" key="17">
    <source>
        <dbReference type="SMART" id="SM00479"/>
    </source>
</evidence>
<evidence type="ECO:0000256" key="16">
    <source>
        <dbReference type="RuleBase" id="RU364087"/>
    </source>
</evidence>
<dbReference type="NCBIfam" id="TIGR01406">
    <property type="entry name" value="dnaQ_proteo"/>
    <property type="match status" value="1"/>
</dbReference>
<dbReference type="RefSeq" id="WP_242286991.1">
    <property type="nucleotide sequence ID" value="NZ_JAKKSL010000002.1"/>
</dbReference>
<dbReference type="InterPro" id="IPR012337">
    <property type="entry name" value="RNaseH-like_sf"/>
</dbReference>
<keyword evidence="14 16" id="KW-0464">Manganese</keyword>
<keyword evidence="19" id="KW-1185">Reference proteome</keyword>
<evidence type="ECO:0000313" key="18">
    <source>
        <dbReference type="EMBL" id="MCI2284561.1"/>
    </source>
</evidence>
<dbReference type="InterPro" id="IPR006309">
    <property type="entry name" value="DnaQ_proteo"/>
</dbReference>
<dbReference type="Gene3D" id="3.30.420.10">
    <property type="entry name" value="Ribonuclease H-like superfamily/Ribonuclease H"/>
    <property type="match status" value="1"/>
</dbReference>
<evidence type="ECO:0000256" key="11">
    <source>
        <dbReference type="ARBA" id="ARBA00022839"/>
    </source>
</evidence>
<evidence type="ECO:0000256" key="14">
    <source>
        <dbReference type="ARBA" id="ARBA00023211"/>
    </source>
</evidence>
<gene>
    <name evidence="16 18" type="primary">dnaQ</name>
    <name evidence="18" type="ORF">L3081_15640</name>
</gene>
<keyword evidence="12 16" id="KW-0460">Magnesium</keyword>
<evidence type="ECO:0000256" key="4">
    <source>
        <dbReference type="ARBA" id="ARBA00020352"/>
    </source>
</evidence>
<dbReference type="InterPro" id="IPR013520">
    <property type="entry name" value="Ribonucl_H"/>
</dbReference>
<keyword evidence="11 16" id="KW-0269">Exonuclease</keyword>
<comment type="caution">
    <text evidence="18">The sequence shown here is derived from an EMBL/GenBank/DDBJ whole genome shotgun (WGS) entry which is preliminary data.</text>
</comment>
<evidence type="ECO:0000256" key="13">
    <source>
        <dbReference type="ARBA" id="ARBA00022932"/>
    </source>
</evidence>
<evidence type="ECO:0000313" key="19">
    <source>
        <dbReference type="Proteomes" id="UP001139646"/>
    </source>
</evidence>
<comment type="catalytic activity">
    <reaction evidence="15 16">
        <text>DNA(n) + a 2'-deoxyribonucleoside 5'-triphosphate = DNA(n+1) + diphosphate</text>
        <dbReference type="Rhea" id="RHEA:22508"/>
        <dbReference type="Rhea" id="RHEA-COMP:17339"/>
        <dbReference type="Rhea" id="RHEA-COMP:17340"/>
        <dbReference type="ChEBI" id="CHEBI:33019"/>
        <dbReference type="ChEBI" id="CHEBI:61560"/>
        <dbReference type="ChEBI" id="CHEBI:173112"/>
        <dbReference type="EC" id="2.7.7.7"/>
    </reaction>
</comment>
<dbReference type="InterPro" id="IPR036397">
    <property type="entry name" value="RNaseH_sf"/>
</dbReference>
<dbReference type="CDD" id="cd06131">
    <property type="entry name" value="DNA_pol_III_epsilon_Ecoli_like"/>
    <property type="match status" value="1"/>
</dbReference>
<organism evidence="18 19">
    <name type="scientific">Colwellia maritima</name>
    <dbReference type="NCBI Taxonomy" id="2912588"/>
    <lineage>
        <taxon>Bacteria</taxon>
        <taxon>Pseudomonadati</taxon>
        <taxon>Pseudomonadota</taxon>
        <taxon>Gammaproteobacteria</taxon>
        <taxon>Alteromonadales</taxon>
        <taxon>Colwelliaceae</taxon>
        <taxon>Colwellia</taxon>
    </lineage>
</organism>
<comment type="subunit">
    <text evidence="16">DNA polymerase III contains a core (composed of alpha, epsilon and theta chains) that associates with a tau subunit. This core dimerizes to form the POLIII' complex. PolIII' associates with the gamma complex (composed of gamma, delta, delta', psi and chi chains) and with the beta chain to form the complete DNA polymerase III complex.</text>
</comment>